<reference evidence="2 3" key="1">
    <citation type="submission" date="2012-02" db="EMBL/GenBank/DDBJ databases">
        <title>Complete sequence of chromosome of Singulisphaera acidiphila DSM 18658.</title>
        <authorList>
            <consortium name="US DOE Joint Genome Institute (JGI-PGF)"/>
            <person name="Lucas S."/>
            <person name="Copeland A."/>
            <person name="Lapidus A."/>
            <person name="Glavina del Rio T."/>
            <person name="Dalin E."/>
            <person name="Tice H."/>
            <person name="Bruce D."/>
            <person name="Goodwin L."/>
            <person name="Pitluck S."/>
            <person name="Peters L."/>
            <person name="Ovchinnikova G."/>
            <person name="Chertkov O."/>
            <person name="Kyrpides N."/>
            <person name="Mavromatis K."/>
            <person name="Ivanova N."/>
            <person name="Brettin T."/>
            <person name="Detter J.C."/>
            <person name="Han C."/>
            <person name="Larimer F."/>
            <person name="Land M."/>
            <person name="Hauser L."/>
            <person name="Markowitz V."/>
            <person name="Cheng J.-F."/>
            <person name="Hugenholtz P."/>
            <person name="Woyke T."/>
            <person name="Wu D."/>
            <person name="Tindall B."/>
            <person name="Pomrenke H."/>
            <person name="Brambilla E."/>
            <person name="Klenk H.-P."/>
            <person name="Eisen J.A."/>
        </authorList>
    </citation>
    <scope>NUCLEOTIDE SEQUENCE [LARGE SCALE GENOMIC DNA]</scope>
    <source>
        <strain evidence="3">ATCC BAA-1392 / DSM 18658 / VKM B-2454 / MOB10</strain>
    </source>
</reference>
<dbReference type="HOGENOM" id="CLU_050006_7_2_0"/>
<feature type="domain" description="Xylose isomerase-like TIM barrel" evidence="1">
    <location>
        <begin position="28"/>
        <end position="255"/>
    </location>
</feature>
<dbReference type="SUPFAM" id="SSF51658">
    <property type="entry name" value="Xylose isomerase-like"/>
    <property type="match status" value="1"/>
</dbReference>
<dbReference type="RefSeq" id="WP_015245744.1">
    <property type="nucleotide sequence ID" value="NC_019892.1"/>
</dbReference>
<evidence type="ECO:0000259" key="1">
    <source>
        <dbReference type="Pfam" id="PF01261"/>
    </source>
</evidence>
<dbReference type="EMBL" id="CP003364">
    <property type="protein sequence ID" value="AGA26588.1"/>
    <property type="molecule type" value="Genomic_DNA"/>
</dbReference>
<dbReference type="STRING" id="886293.Sinac_2270"/>
<keyword evidence="2" id="KW-0413">Isomerase</keyword>
<dbReference type="OrthoDB" id="9801960at2"/>
<organism evidence="2 3">
    <name type="scientific">Singulisphaera acidiphila (strain ATCC BAA-1392 / DSM 18658 / VKM B-2454 / MOB10)</name>
    <dbReference type="NCBI Taxonomy" id="886293"/>
    <lineage>
        <taxon>Bacteria</taxon>
        <taxon>Pseudomonadati</taxon>
        <taxon>Planctomycetota</taxon>
        <taxon>Planctomycetia</taxon>
        <taxon>Isosphaerales</taxon>
        <taxon>Isosphaeraceae</taxon>
        <taxon>Singulisphaera</taxon>
    </lineage>
</organism>
<sequence>MTIEASYRRSLGTMVAYGFDVVDFASELDLARHLGAEVLEIFPEWRSEPDPSSLRLRVSDAGLAIHSAHGCWGGQAIQAARVDLGFLDLPRHRESVEDLQRCVDWLNEAGGTCLVVHPGGLSDPEETPRRRAALARGLGQLAVHARGTGVVICVENMPPGVHPGSRMADLAGLVAELNQPELAVTLDTGHAHISADLGSETRAAGCWLRTTHVHDNNGSQDTHEPPGHGTIDWDAWGQTLDEIGYRGPIMLECIRQLRKQPSTISPPFLETLQRLTRGEPWP</sequence>
<dbReference type="AlphaFoldDB" id="L0DCM1"/>
<proteinExistence type="predicted"/>
<gene>
    <name evidence="2" type="ordered locus">Sinac_2270</name>
</gene>
<dbReference type="PANTHER" id="PTHR12110:SF53">
    <property type="entry name" value="BLR5974 PROTEIN"/>
    <property type="match status" value="1"/>
</dbReference>
<dbReference type="PANTHER" id="PTHR12110">
    <property type="entry name" value="HYDROXYPYRUVATE ISOMERASE"/>
    <property type="match status" value="1"/>
</dbReference>
<name>L0DCM1_SINAD</name>
<dbReference type="Pfam" id="PF01261">
    <property type="entry name" value="AP_endonuc_2"/>
    <property type="match status" value="1"/>
</dbReference>
<dbReference type="InterPro" id="IPR036237">
    <property type="entry name" value="Xyl_isomerase-like_sf"/>
</dbReference>
<dbReference type="InterPro" id="IPR013022">
    <property type="entry name" value="Xyl_isomerase-like_TIM-brl"/>
</dbReference>
<evidence type="ECO:0000313" key="3">
    <source>
        <dbReference type="Proteomes" id="UP000010798"/>
    </source>
</evidence>
<dbReference type="Proteomes" id="UP000010798">
    <property type="component" value="Chromosome"/>
</dbReference>
<dbReference type="GO" id="GO:0016853">
    <property type="term" value="F:isomerase activity"/>
    <property type="evidence" value="ECO:0007669"/>
    <property type="project" value="UniProtKB-KW"/>
</dbReference>
<evidence type="ECO:0000313" key="2">
    <source>
        <dbReference type="EMBL" id="AGA26588.1"/>
    </source>
</evidence>
<dbReference type="eggNOG" id="COG1082">
    <property type="taxonomic scope" value="Bacteria"/>
</dbReference>
<dbReference type="InterPro" id="IPR050312">
    <property type="entry name" value="IolE/XylAMocC-like"/>
</dbReference>
<dbReference type="KEGG" id="saci:Sinac_2270"/>
<protein>
    <submittedName>
        <fullName evidence="2">Sugar phosphate isomerase/epimerase</fullName>
    </submittedName>
</protein>
<keyword evidence="3" id="KW-1185">Reference proteome</keyword>
<accession>L0DCM1</accession>
<dbReference type="Gene3D" id="3.20.20.150">
    <property type="entry name" value="Divalent-metal-dependent TIM barrel enzymes"/>
    <property type="match status" value="1"/>
</dbReference>